<proteinExistence type="predicted"/>
<dbReference type="AlphaFoldDB" id="A0A0F8YIM5"/>
<sequence>LSLVWISISFLLIKIINPAKNINCVFENCLPFQITFIPYPLAWFLIYIAMIFLTNFLLVKSKLFLKEKNQGYFNG</sequence>
<evidence type="ECO:0000313" key="2">
    <source>
        <dbReference type="EMBL" id="KKK54024.1"/>
    </source>
</evidence>
<gene>
    <name evidence="2" type="ORF">LCGC14_3088890</name>
</gene>
<accession>A0A0F8YIM5</accession>
<feature type="transmembrane region" description="Helical" evidence="1">
    <location>
        <begin position="42"/>
        <end position="59"/>
    </location>
</feature>
<name>A0A0F8YIM5_9ZZZZ</name>
<comment type="caution">
    <text evidence="2">The sequence shown here is derived from an EMBL/GenBank/DDBJ whole genome shotgun (WGS) entry which is preliminary data.</text>
</comment>
<organism evidence="2">
    <name type="scientific">marine sediment metagenome</name>
    <dbReference type="NCBI Taxonomy" id="412755"/>
    <lineage>
        <taxon>unclassified sequences</taxon>
        <taxon>metagenomes</taxon>
        <taxon>ecological metagenomes</taxon>
    </lineage>
</organism>
<keyword evidence="1" id="KW-0472">Membrane</keyword>
<keyword evidence="1" id="KW-1133">Transmembrane helix</keyword>
<reference evidence="2" key="1">
    <citation type="journal article" date="2015" name="Nature">
        <title>Complex archaea that bridge the gap between prokaryotes and eukaryotes.</title>
        <authorList>
            <person name="Spang A."/>
            <person name="Saw J.H."/>
            <person name="Jorgensen S.L."/>
            <person name="Zaremba-Niedzwiedzka K."/>
            <person name="Martijn J."/>
            <person name="Lind A.E."/>
            <person name="van Eijk R."/>
            <person name="Schleper C."/>
            <person name="Guy L."/>
            <person name="Ettema T.J."/>
        </authorList>
    </citation>
    <scope>NUCLEOTIDE SEQUENCE</scope>
</reference>
<feature type="non-terminal residue" evidence="2">
    <location>
        <position position="1"/>
    </location>
</feature>
<protein>
    <submittedName>
        <fullName evidence="2">Uncharacterized protein</fullName>
    </submittedName>
</protein>
<dbReference type="EMBL" id="LAZR01066211">
    <property type="protein sequence ID" value="KKK54024.1"/>
    <property type="molecule type" value="Genomic_DNA"/>
</dbReference>
<keyword evidence="1" id="KW-0812">Transmembrane</keyword>
<evidence type="ECO:0000256" key="1">
    <source>
        <dbReference type="SAM" id="Phobius"/>
    </source>
</evidence>